<evidence type="ECO:0000313" key="3">
    <source>
        <dbReference type="Proteomes" id="UP000518266"/>
    </source>
</evidence>
<proteinExistence type="predicted"/>
<organism evidence="2 3">
    <name type="scientific">Dissostichus mawsoni</name>
    <name type="common">Antarctic cod</name>
    <dbReference type="NCBI Taxonomy" id="36200"/>
    <lineage>
        <taxon>Eukaryota</taxon>
        <taxon>Metazoa</taxon>
        <taxon>Chordata</taxon>
        <taxon>Craniata</taxon>
        <taxon>Vertebrata</taxon>
        <taxon>Euteleostomi</taxon>
        <taxon>Actinopterygii</taxon>
        <taxon>Neopterygii</taxon>
        <taxon>Teleostei</taxon>
        <taxon>Neoteleostei</taxon>
        <taxon>Acanthomorphata</taxon>
        <taxon>Eupercaria</taxon>
        <taxon>Perciformes</taxon>
        <taxon>Notothenioidei</taxon>
        <taxon>Nototheniidae</taxon>
        <taxon>Dissostichus</taxon>
    </lineage>
</organism>
<name>A0A7J5Z4H5_DISMA</name>
<gene>
    <name evidence="2" type="ORF">F7725_016712</name>
</gene>
<keyword evidence="3" id="KW-1185">Reference proteome</keyword>
<feature type="non-terminal residue" evidence="2">
    <location>
        <position position="148"/>
    </location>
</feature>
<accession>A0A7J5Z4H5</accession>
<comment type="caution">
    <text evidence="2">The sequence shown here is derived from an EMBL/GenBank/DDBJ whole genome shotgun (WGS) entry which is preliminary data.</text>
</comment>
<dbReference type="Proteomes" id="UP000518266">
    <property type="component" value="Unassembled WGS sequence"/>
</dbReference>
<sequence>MLGLKGQEDSSSEEELGCGSEPDRLCFCIRFGKLFSPELRSQGDSGVCGVWEHATNDSQRRPMFWKWFYQDGDSHFKGAIQSLQEEKDQYEKLTSQQKDQLVSLEREITGSENTIQEKLTVPGGLFKLKGKQSRHWKHIRSLENHLNQ</sequence>
<dbReference type="AlphaFoldDB" id="A0A7J5Z4H5"/>
<keyword evidence="1" id="KW-0175">Coiled coil</keyword>
<evidence type="ECO:0000313" key="2">
    <source>
        <dbReference type="EMBL" id="KAF3855989.1"/>
    </source>
</evidence>
<evidence type="ECO:0000256" key="1">
    <source>
        <dbReference type="SAM" id="Coils"/>
    </source>
</evidence>
<protein>
    <submittedName>
        <fullName evidence="2">Uncharacterized protein</fullName>
    </submittedName>
</protein>
<dbReference type="EMBL" id="JAAKFY010000006">
    <property type="protein sequence ID" value="KAF3855989.1"/>
    <property type="molecule type" value="Genomic_DNA"/>
</dbReference>
<reference evidence="2 3" key="1">
    <citation type="submission" date="2020-03" db="EMBL/GenBank/DDBJ databases">
        <title>Dissostichus mawsoni Genome sequencing and assembly.</title>
        <authorList>
            <person name="Park H."/>
        </authorList>
    </citation>
    <scope>NUCLEOTIDE SEQUENCE [LARGE SCALE GENOMIC DNA]</scope>
    <source>
        <strain evidence="2">DM0001</strain>
        <tissue evidence="2">Muscle</tissue>
    </source>
</reference>
<feature type="coiled-coil region" evidence="1">
    <location>
        <begin position="76"/>
        <end position="107"/>
    </location>
</feature>